<accession>A0A9J6ENI6</accession>
<evidence type="ECO:0000256" key="1">
    <source>
        <dbReference type="SAM" id="MobiDB-lite"/>
    </source>
</evidence>
<comment type="caution">
    <text evidence="2">The sequence shown here is derived from an EMBL/GenBank/DDBJ whole genome shotgun (WGS) entry which is preliminary data.</text>
</comment>
<reference evidence="2" key="1">
    <citation type="journal article" date="2020" name="Cell">
        <title>Large-Scale Comparative Analyses of Tick Genomes Elucidate Their Genetic Diversity and Vector Capacities.</title>
        <authorList>
            <consortium name="Tick Genome and Microbiome Consortium (TIGMIC)"/>
            <person name="Jia N."/>
            <person name="Wang J."/>
            <person name="Shi W."/>
            <person name="Du L."/>
            <person name="Sun Y."/>
            <person name="Zhan W."/>
            <person name="Jiang J.F."/>
            <person name="Wang Q."/>
            <person name="Zhang B."/>
            <person name="Ji P."/>
            <person name="Bell-Sakyi L."/>
            <person name="Cui X.M."/>
            <person name="Yuan T.T."/>
            <person name="Jiang B.G."/>
            <person name="Yang W.F."/>
            <person name="Lam T.T."/>
            <person name="Chang Q.C."/>
            <person name="Ding S.J."/>
            <person name="Wang X.J."/>
            <person name="Zhu J.G."/>
            <person name="Ruan X.D."/>
            <person name="Zhao L."/>
            <person name="Wei J.T."/>
            <person name="Ye R.Z."/>
            <person name="Que T.C."/>
            <person name="Du C.H."/>
            <person name="Zhou Y.H."/>
            <person name="Cheng J.X."/>
            <person name="Dai P.F."/>
            <person name="Guo W.B."/>
            <person name="Han X.H."/>
            <person name="Huang E.J."/>
            <person name="Li L.F."/>
            <person name="Wei W."/>
            <person name="Gao Y.C."/>
            <person name="Liu J.Z."/>
            <person name="Shao H.Z."/>
            <person name="Wang X."/>
            <person name="Wang C.C."/>
            <person name="Yang T.C."/>
            <person name="Huo Q.B."/>
            <person name="Li W."/>
            <person name="Chen H.Y."/>
            <person name="Chen S.E."/>
            <person name="Zhou L.G."/>
            <person name="Ni X.B."/>
            <person name="Tian J.H."/>
            <person name="Sheng Y."/>
            <person name="Liu T."/>
            <person name="Pan Y.S."/>
            <person name="Xia L.Y."/>
            <person name="Li J."/>
            <person name="Zhao F."/>
            <person name="Cao W.C."/>
        </authorList>
    </citation>
    <scope>NUCLEOTIDE SEQUENCE</scope>
    <source>
        <strain evidence="2">Rmic-2018</strain>
    </source>
</reference>
<dbReference type="EMBL" id="JABSTU010000003">
    <property type="protein sequence ID" value="KAH8036075.1"/>
    <property type="molecule type" value="Genomic_DNA"/>
</dbReference>
<dbReference type="Proteomes" id="UP000821866">
    <property type="component" value="Chromosome 11"/>
</dbReference>
<dbReference type="AlphaFoldDB" id="A0A9J6ENI6"/>
<gene>
    <name evidence="2" type="ORF">HPB51_017127</name>
</gene>
<name>A0A9J6ENI6_RHIMP</name>
<evidence type="ECO:0000313" key="2">
    <source>
        <dbReference type="EMBL" id="KAH8036075.1"/>
    </source>
</evidence>
<organism evidence="2 3">
    <name type="scientific">Rhipicephalus microplus</name>
    <name type="common">Cattle tick</name>
    <name type="synonym">Boophilus microplus</name>
    <dbReference type="NCBI Taxonomy" id="6941"/>
    <lineage>
        <taxon>Eukaryota</taxon>
        <taxon>Metazoa</taxon>
        <taxon>Ecdysozoa</taxon>
        <taxon>Arthropoda</taxon>
        <taxon>Chelicerata</taxon>
        <taxon>Arachnida</taxon>
        <taxon>Acari</taxon>
        <taxon>Parasitiformes</taxon>
        <taxon>Ixodida</taxon>
        <taxon>Ixodoidea</taxon>
        <taxon>Ixodidae</taxon>
        <taxon>Rhipicephalinae</taxon>
        <taxon>Rhipicephalus</taxon>
        <taxon>Boophilus</taxon>
    </lineage>
</organism>
<keyword evidence="3" id="KW-1185">Reference proteome</keyword>
<protein>
    <submittedName>
        <fullName evidence="2">Uncharacterized protein</fullName>
    </submittedName>
</protein>
<feature type="compositionally biased region" description="Polar residues" evidence="1">
    <location>
        <begin position="249"/>
        <end position="263"/>
    </location>
</feature>
<feature type="region of interest" description="Disordered" evidence="1">
    <location>
        <begin position="249"/>
        <end position="284"/>
    </location>
</feature>
<proteinExistence type="predicted"/>
<sequence>MNVVRAVSGRIRVLFHRAAPALHILWRHPSGHRTSRSSLATRASAAIEVRAQSARPMTLREAFALVRKNPTAQNAVTREGVSYAAATGGSTAHASTSTTTTPENASAISVLAAAVLAALDFLPLDCPVRPLCIAALATQQALRQHGLLIVNTSWPTFAHRGVKNSAIDISHVSDECQYERKREADTWGSDHYPLYLEPLDRSHAGTGTYTVADWPRFRQLSAASPPYGVAYFSYVARCVEAASHVHRASGNTTFPHKTSQSTRGLPEAPVPCDQKRPQGALDTL</sequence>
<reference evidence="2" key="2">
    <citation type="submission" date="2021-09" db="EMBL/GenBank/DDBJ databases">
        <authorList>
            <person name="Jia N."/>
            <person name="Wang J."/>
            <person name="Shi W."/>
            <person name="Du L."/>
            <person name="Sun Y."/>
            <person name="Zhan W."/>
            <person name="Jiang J."/>
            <person name="Wang Q."/>
            <person name="Zhang B."/>
            <person name="Ji P."/>
            <person name="Sakyi L.B."/>
            <person name="Cui X."/>
            <person name="Yuan T."/>
            <person name="Jiang B."/>
            <person name="Yang W."/>
            <person name="Lam T.T.-Y."/>
            <person name="Chang Q."/>
            <person name="Ding S."/>
            <person name="Wang X."/>
            <person name="Zhu J."/>
            <person name="Ruan X."/>
            <person name="Zhao L."/>
            <person name="Wei J."/>
            <person name="Que T."/>
            <person name="Du C."/>
            <person name="Cheng J."/>
            <person name="Dai P."/>
            <person name="Han X."/>
            <person name="Huang E."/>
            <person name="Gao Y."/>
            <person name="Liu J."/>
            <person name="Shao H."/>
            <person name="Ye R."/>
            <person name="Li L."/>
            <person name="Wei W."/>
            <person name="Wang X."/>
            <person name="Wang C."/>
            <person name="Huo Q."/>
            <person name="Li W."/>
            <person name="Guo W."/>
            <person name="Chen H."/>
            <person name="Chen S."/>
            <person name="Zhou L."/>
            <person name="Zhou L."/>
            <person name="Ni X."/>
            <person name="Tian J."/>
            <person name="Zhou Y."/>
            <person name="Sheng Y."/>
            <person name="Liu T."/>
            <person name="Pan Y."/>
            <person name="Xia L."/>
            <person name="Li J."/>
            <person name="Zhao F."/>
            <person name="Cao W."/>
        </authorList>
    </citation>
    <scope>NUCLEOTIDE SEQUENCE</scope>
    <source>
        <strain evidence="2">Rmic-2018</strain>
        <tissue evidence="2">Larvae</tissue>
    </source>
</reference>
<dbReference type="VEuPathDB" id="VectorBase:LOC119168736"/>
<evidence type="ECO:0000313" key="3">
    <source>
        <dbReference type="Proteomes" id="UP000821866"/>
    </source>
</evidence>